<evidence type="ECO:0000259" key="8">
    <source>
        <dbReference type="Pfam" id="PF01764"/>
    </source>
</evidence>
<feature type="domain" description="EDS1 EP" evidence="9">
    <location>
        <begin position="533"/>
        <end position="635"/>
    </location>
</feature>
<evidence type="ECO:0000256" key="2">
    <source>
        <dbReference type="ARBA" id="ARBA00004496"/>
    </source>
</evidence>
<dbReference type="SUPFAM" id="SSF53474">
    <property type="entry name" value="alpha/beta-Hydrolases"/>
    <property type="match status" value="1"/>
</dbReference>
<feature type="region of interest" description="Disordered" evidence="7">
    <location>
        <begin position="505"/>
        <end position="538"/>
    </location>
</feature>
<keyword evidence="6" id="KW-0539">Nucleus</keyword>
<evidence type="ECO:0000256" key="6">
    <source>
        <dbReference type="ARBA" id="ARBA00023242"/>
    </source>
</evidence>
<dbReference type="Gene3D" id="3.40.50.1820">
    <property type="entry name" value="alpha/beta hydrolase"/>
    <property type="match status" value="1"/>
</dbReference>
<keyword evidence="5" id="KW-0611">Plant defense</keyword>
<dbReference type="Pfam" id="PF18117">
    <property type="entry name" value="EDS1_EP"/>
    <property type="match status" value="2"/>
</dbReference>
<reference evidence="10 11" key="1">
    <citation type="submission" date="2024-01" db="EMBL/GenBank/DDBJ databases">
        <title>The genomes of 5 underutilized Papilionoideae crops provide insights into root nodulation and disease resistanc.</title>
        <authorList>
            <person name="Jiang F."/>
        </authorList>
    </citation>
    <scope>NUCLEOTIDE SEQUENCE [LARGE SCALE GENOMIC DNA]</scope>
    <source>
        <strain evidence="10">LVBAO_FW01</strain>
        <tissue evidence="10">Leaves</tissue>
    </source>
</reference>
<dbReference type="Pfam" id="PF01764">
    <property type="entry name" value="Lipase_3"/>
    <property type="match status" value="1"/>
</dbReference>
<evidence type="ECO:0000256" key="3">
    <source>
        <dbReference type="ARBA" id="ARBA00022490"/>
    </source>
</evidence>
<evidence type="ECO:0000313" key="10">
    <source>
        <dbReference type="EMBL" id="KAK7316409.1"/>
    </source>
</evidence>
<dbReference type="GO" id="GO:0006952">
    <property type="term" value="P:defense response"/>
    <property type="evidence" value="ECO:0007669"/>
    <property type="project" value="UniProtKB-KW"/>
</dbReference>
<dbReference type="InterPro" id="IPR044603">
    <property type="entry name" value="SAG101-like"/>
</dbReference>
<proteinExistence type="predicted"/>
<evidence type="ECO:0000259" key="9">
    <source>
        <dbReference type="Pfam" id="PF18117"/>
    </source>
</evidence>
<accession>A0AAN9KG32</accession>
<dbReference type="Proteomes" id="UP001367508">
    <property type="component" value="Unassembled WGS sequence"/>
</dbReference>
<dbReference type="PANTHER" id="PTHR46898:SF3">
    <property type="entry name" value="FUNGAL LIPASE-LIKE DOMAIN-CONTAINING PROTEIN"/>
    <property type="match status" value="1"/>
</dbReference>
<dbReference type="InterPro" id="IPR029058">
    <property type="entry name" value="AB_hydrolase_fold"/>
</dbReference>
<dbReference type="GO" id="GO:0052689">
    <property type="term" value="F:carboxylic ester hydrolase activity"/>
    <property type="evidence" value="ECO:0007669"/>
    <property type="project" value="InterPro"/>
</dbReference>
<organism evidence="10 11">
    <name type="scientific">Canavalia gladiata</name>
    <name type="common">Sword bean</name>
    <name type="synonym">Dolichos gladiatus</name>
    <dbReference type="NCBI Taxonomy" id="3824"/>
    <lineage>
        <taxon>Eukaryota</taxon>
        <taxon>Viridiplantae</taxon>
        <taxon>Streptophyta</taxon>
        <taxon>Embryophyta</taxon>
        <taxon>Tracheophyta</taxon>
        <taxon>Spermatophyta</taxon>
        <taxon>Magnoliopsida</taxon>
        <taxon>eudicotyledons</taxon>
        <taxon>Gunneridae</taxon>
        <taxon>Pentapetalae</taxon>
        <taxon>rosids</taxon>
        <taxon>fabids</taxon>
        <taxon>Fabales</taxon>
        <taxon>Fabaceae</taxon>
        <taxon>Papilionoideae</taxon>
        <taxon>50 kb inversion clade</taxon>
        <taxon>NPAAA clade</taxon>
        <taxon>indigoferoid/millettioid clade</taxon>
        <taxon>Phaseoleae</taxon>
        <taxon>Canavalia</taxon>
    </lineage>
</organism>
<gene>
    <name evidence="10" type="ORF">VNO77_35426</name>
</gene>
<evidence type="ECO:0000256" key="4">
    <source>
        <dbReference type="ARBA" id="ARBA00022801"/>
    </source>
</evidence>
<comment type="subcellular location">
    <subcellularLocation>
        <location evidence="2">Cytoplasm</location>
    </subcellularLocation>
    <subcellularLocation>
        <location evidence="1">Nucleus</location>
    </subcellularLocation>
</comment>
<dbReference type="GO" id="GO:0006629">
    <property type="term" value="P:lipid metabolic process"/>
    <property type="evidence" value="ECO:0007669"/>
    <property type="project" value="InterPro"/>
</dbReference>
<evidence type="ECO:0000256" key="5">
    <source>
        <dbReference type="ARBA" id="ARBA00022821"/>
    </source>
</evidence>
<keyword evidence="3" id="KW-0963">Cytoplasm</keyword>
<evidence type="ECO:0000256" key="7">
    <source>
        <dbReference type="SAM" id="MobiDB-lite"/>
    </source>
</evidence>
<dbReference type="GO" id="GO:0005634">
    <property type="term" value="C:nucleus"/>
    <property type="evidence" value="ECO:0007669"/>
    <property type="project" value="UniProtKB-SubCell"/>
</dbReference>
<evidence type="ECO:0000313" key="11">
    <source>
        <dbReference type="Proteomes" id="UP001367508"/>
    </source>
</evidence>
<sequence length="654" mass="74351">MSDLSLVLSRGQLRKDLKQNKGPKENPEECSKPTTKLASQPSKSYIHKNTMTQLQQFSCGIVQAPFVTSSGILSRTWSVYSRPEGVASSHVGNGLSWKIYKEPGWDLTIVAFQVNDGFNLKADLISSSDLKKKNFDRFEFLCTKKNPDFFVNASLISLFRENHQSLDQLKSEVGSSPRLIVTGHAFGGPIASLFTLTLLDSIAPGKKRPLCITYGSPLIGNKKFQEAISRSSTWNSCFLHVVSLKDPLPKALNSDTNAYMPFGTFLFCSDVSSTCFESPDSILEVLRGSIYDQNQGSQFIDYGKVVEDLYRKTIYKDSAAKAQDLTRSNSLRASITLHLWALGLTPDMQQQKQQNIDINALVTVMEKLEIKFILQKGKKFDPSKKLNLMKIDMAQLEWYKKDSKNRDIGYYDSYKNMSFSSDQDVVKFQRNLTLYWKDMVEEVEMRPQSEAGAFRTRWLFAGTNYRRMVEPLDIAEYYRQGGKDYVAEGRSRHYKVLEEWLKEDKENEKGGKEEGKKEGKGEGKKEGKGEGKKDTSDSKVTSKKNVELILTIDSCFWAYVEEALLSCKVLKDVKSSVTDKEEAARNLLKFEEYVYEMLKKYEVSPEIFLPNSSYMVWWNQYMAIKGTAGNQALATFMSKPSHHVQYTEGAYDFP</sequence>
<dbReference type="InterPro" id="IPR002921">
    <property type="entry name" value="Fungal_lipase-type"/>
</dbReference>
<dbReference type="EMBL" id="JAYMYQ010000008">
    <property type="protein sequence ID" value="KAK7316409.1"/>
    <property type="molecule type" value="Genomic_DNA"/>
</dbReference>
<dbReference type="PANTHER" id="PTHR46898">
    <property type="entry name" value="SENESCENCE-ASSOCIATED CARBOXYLESTERASE 101"/>
    <property type="match status" value="1"/>
</dbReference>
<name>A0AAN9KG32_CANGL</name>
<evidence type="ECO:0000256" key="1">
    <source>
        <dbReference type="ARBA" id="ARBA00004123"/>
    </source>
</evidence>
<keyword evidence="4" id="KW-0378">Hydrolase</keyword>
<dbReference type="GO" id="GO:0005737">
    <property type="term" value="C:cytoplasm"/>
    <property type="evidence" value="ECO:0007669"/>
    <property type="project" value="UniProtKB-SubCell"/>
</dbReference>
<comment type="caution">
    <text evidence="10">The sequence shown here is derived from an EMBL/GenBank/DDBJ whole genome shotgun (WGS) entry which is preliminary data.</text>
</comment>
<feature type="domain" description="Fungal lipase-type" evidence="8">
    <location>
        <begin position="157"/>
        <end position="252"/>
    </location>
</feature>
<feature type="compositionally biased region" description="Basic and acidic residues" evidence="7">
    <location>
        <begin position="13"/>
        <end position="31"/>
    </location>
</feature>
<dbReference type="InterPro" id="IPR041266">
    <property type="entry name" value="EDS1_EP"/>
</dbReference>
<keyword evidence="11" id="KW-1185">Reference proteome</keyword>
<feature type="region of interest" description="Disordered" evidence="7">
    <location>
        <begin position="1"/>
        <end position="41"/>
    </location>
</feature>
<protein>
    <submittedName>
        <fullName evidence="10">Uncharacterized protein</fullName>
    </submittedName>
</protein>
<dbReference type="AlphaFoldDB" id="A0AAN9KG32"/>
<feature type="domain" description="EDS1 EP" evidence="9">
    <location>
        <begin position="394"/>
        <end position="514"/>
    </location>
</feature>
<feature type="compositionally biased region" description="Polar residues" evidence="7">
    <location>
        <begin position="32"/>
        <end position="41"/>
    </location>
</feature>
<feature type="compositionally biased region" description="Basic and acidic residues" evidence="7">
    <location>
        <begin position="505"/>
        <end position="537"/>
    </location>
</feature>